<feature type="domain" description="SpaA-like prealbumin fold" evidence="5">
    <location>
        <begin position="983"/>
        <end position="1078"/>
    </location>
</feature>
<dbReference type="EMBL" id="JABGBW010000001">
    <property type="protein sequence ID" value="MBC2575676.1"/>
    <property type="molecule type" value="Genomic_DNA"/>
</dbReference>
<sequence>MKKNIRKQTFFSLLLVFCMLFQSISFAFANDVNDISIQNVNEQSSDIVIDKDDSNDGKEEKISGELIKDPKDELKPRALVNEVESSEDSEIPNKLELLEVKNSESSKDLKRFLKQLTIDGAQQNGDTYIIDPGKNYSIKLKFQEDEKLQFDDTDEMKYTFPDGVKIVNAGPGNFDIKIVDSQGEATILGNEFEFKDNSVIVRFNKKDPNYPRLSAVGNASFEIGLKVKISKNDGQYEFAPGFIKKFEFETNSDLEIKKEGVYNKDKDQVDYTLTIKSIGTNNEVVIKDDIKGTALKYNKDVRLENSIGENIVNNEGGFEIKIPKLEDEQEVVVKYSAKVLYDKLVNNGTNVNTNNEASVSSKEVTEPKIVKNHLAGKIVLDTLKKTGIKNLADISGQPGYKSVKWSIEINTNKKLDLSNKRVIDLLDKWETKRTRFIGEGIKVKIEGKPEKVVKWEQLENVKRDKVEPKEIYGWEYVFPSDTGKSKVTIEAETKVNTNDLFGELSVGNKVTLGENSVTGSVKFTPKEIGIGEEGLLSIEKKAKKINEKEIEWEVKVHVIKAGYPELVFVDDFPSIFHEGKNYNDELVYDSFEVDGLIEGESFKPNKELYINPNTGRQSIGANFYKNKEQTEKGLKPHSEDRDIIIRFRSKVNQDILDIAHKNGYDDDTAKHKNNVSIRSLDMIDSANATAIPKKRSISKDVVEQSSVKIDDVSYPIFGYEVILSGVSQEPTEVIDKFDTKYLKLYEIDGIELIPMENENNKIKIEKSEIENIGEGIKINIKSFPKKEVPNEGKRLYNDYKLKYTLIAKDKDTLEKMKEEAKKNNGVLKLENTATWDNVESDKNTAICNYAPFVGKEQAIAPSAGNKYKATFKVVINEHATKLDPNNSSFDVEDVLSDNLRLIPSSIKIDPDNLGINVGVDGNKITFKNVPDETKVVIVYEVEVLGAAGDITYFNTIKLGKYEVKVEDTVTKEISGGGSGSNPSITLVKTDKDNINKYLSGAEFQLFRVNQGNEEPVVDKNNENVTFTTKDNGKVLIEGDKDKLGWVLWTGVEYHLKEIKAPKGYNLRTEPVKFILKEQPAGGIEYEYIGKELNNVTNERPKIDIEANKNWVNGPSDRPDIWFKLYRQLEGSQLEEVTEASIKKLSSGTTKVKWEGMYSHNLEMKPYKFVVKEVNADGSDFTPENYKKDGDGNENNHYTIKNTYESPKIEITGTKIWEHGPQAHPTIKLQLYKNGQKEGEPVVLPNGKTTHKWTNLDKTDINGVDYKYTVDEVEVPNGYEKTKPNDLTVKNTYIQKKKTIKVTKKWDIGNLGNDITKPEIKLTLYRKIDNQELQKVPGADEKIIDGTNLVAEWKDLEAEDINGNPYKFYVKESFKNDDVTNENWTIVDQTEIPDDGNGIITNKLKDPKGKLTIKKILKNEQEIIRTARFRSVGVQKKDEQKVFKFKVTGPYNFEEHFELKAGESKSFDNLYFGEYKVEETDSQGFKVSYSADGGIVIIKENNVNETVTVTNSNEANVLNISVLVKKIWKGGPSDKPNVTLELWRRGKNADGTVIDEKVNTFEAQKDSLSHTFTQTSDGKKLAMYDPSGRKFEYYVKEINVPDNYEVSYSKEDIQMPNEISINVTNTYVSPKIKVTGKKIWEHGPQTHPTIKLQLYRNGQKLGEPVELPNGKTTHEWTDLDKTDVNGVDYEYKVDEVDVPDNYNKTNPDALTVKNTYVSPKIKVTVKKIWEHGPQTHPTIKLQLYRNGQKLGEPVELPNGKTTHEWTDLDKTDVNGVDYEYKVDEVEVPNNYNKTNPDALTVKNTYVSPNTDITATKIWEGGTKVKPTIWFKLYRNIEGGNSEEVSGIAIQKLENGTDKVTWKGLPETDTNGNKYIYTVKEVDANGKDYEPKNYKKSEEGLKVTNKFTSPKITREVIKEWIGAKADSVKVKLLADGKEIQEIELNNSNNWKHTFEGLDKYAFDDGHEIVYSFKEVGEENGKLRIGGKVYDVSYTGDKIINKAPVEESNIGKDNTQSPRLPRTGDSNLTTISAIAIASIAAILIAYDSKRKYSKK</sequence>
<evidence type="ECO:0000256" key="1">
    <source>
        <dbReference type="SAM" id="MobiDB-lite"/>
    </source>
</evidence>
<feature type="region of interest" description="Disordered" evidence="1">
    <location>
        <begin position="2002"/>
        <end position="2021"/>
    </location>
</feature>
<dbReference type="CDD" id="cd00222">
    <property type="entry name" value="CollagenBindB"/>
    <property type="match status" value="5"/>
</dbReference>
<feature type="chain" id="PRO_5046780607" evidence="3">
    <location>
        <begin position="30"/>
        <end position="2052"/>
    </location>
</feature>
<accession>A0ABR6TJS4</accession>
<name>A0ABR6TJS4_9FIRM</name>
<reference evidence="6 7" key="1">
    <citation type="submission" date="2020-05" db="EMBL/GenBank/DDBJ databases">
        <title>Draft genome of xy-202 and genomic insight in genome of the genus Peptostreptococcus.</title>
        <authorList>
            <person name="Zhang Z."/>
        </authorList>
    </citation>
    <scope>NUCLEOTIDE SEQUENCE [LARGE SCALE GENOMIC DNA]</scope>
    <source>
        <strain evidence="6 7">DSM 27025</strain>
    </source>
</reference>
<gene>
    <name evidence="6" type="ORF">HLB29_03160</name>
</gene>
<keyword evidence="2" id="KW-1133">Transmembrane helix</keyword>
<keyword evidence="7" id="KW-1185">Reference proteome</keyword>
<evidence type="ECO:0000259" key="4">
    <source>
        <dbReference type="Pfam" id="PF05738"/>
    </source>
</evidence>
<keyword evidence="2" id="KW-0812">Transmembrane</keyword>
<feature type="domain" description="CNA-B" evidence="4">
    <location>
        <begin position="1210"/>
        <end position="1291"/>
    </location>
</feature>
<keyword evidence="2" id="KW-0472">Membrane</keyword>
<evidence type="ECO:0000313" key="7">
    <source>
        <dbReference type="Proteomes" id="UP000713904"/>
    </source>
</evidence>
<feature type="domain" description="CNA-B" evidence="4">
    <location>
        <begin position="1722"/>
        <end position="1803"/>
    </location>
</feature>
<feature type="domain" description="CNA-B" evidence="4">
    <location>
        <begin position="1633"/>
        <end position="1714"/>
    </location>
</feature>
<dbReference type="Pfam" id="PF05738">
    <property type="entry name" value="Cna_B"/>
    <property type="match status" value="7"/>
</dbReference>
<feature type="domain" description="CNA-B" evidence="4">
    <location>
        <begin position="1811"/>
        <end position="1904"/>
    </location>
</feature>
<protein>
    <submittedName>
        <fullName evidence="6">Cna B-type domain-containing protein</fullName>
    </submittedName>
</protein>
<dbReference type="SUPFAM" id="SSF49478">
    <property type="entry name" value="Cna protein B-type domain"/>
    <property type="match status" value="8"/>
</dbReference>
<evidence type="ECO:0000256" key="3">
    <source>
        <dbReference type="SAM" id="SignalP"/>
    </source>
</evidence>
<dbReference type="InterPro" id="IPR013783">
    <property type="entry name" value="Ig-like_fold"/>
</dbReference>
<feature type="transmembrane region" description="Helical" evidence="2">
    <location>
        <begin position="2025"/>
        <end position="2043"/>
    </location>
</feature>
<feature type="domain" description="CNA-B" evidence="4">
    <location>
        <begin position="1522"/>
        <end position="1611"/>
    </location>
</feature>
<evidence type="ECO:0000313" key="6">
    <source>
        <dbReference type="EMBL" id="MBC2575676.1"/>
    </source>
</evidence>
<dbReference type="RefSeq" id="WP_185623666.1">
    <property type="nucleotide sequence ID" value="NZ_JABGBW010000001.1"/>
</dbReference>
<feature type="domain" description="CNA-B" evidence="4">
    <location>
        <begin position="1299"/>
        <end position="1374"/>
    </location>
</feature>
<evidence type="ECO:0000259" key="5">
    <source>
        <dbReference type="Pfam" id="PF17802"/>
    </source>
</evidence>
<comment type="caution">
    <text evidence="6">The sequence shown here is derived from an EMBL/GenBank/DDBJ whole genome shotgun (WGS) entry which is preliminary data.</text>
</comment>
<dbReference type="Pfam" id="PF17802">
    <property type="entry name" value="SpaA"/>
    <property type="match status" value="1"/>
</dbReference>
<feature type="signal peptide" evidence="3">
    <location>
        <begin position="1"/>
        <end position="29"/>
    </location>
</feature>
<proteinExistence type="predicted"/>
<feature type="domain" description="CNA-B" evidence="4">
    <location>
        <begin position="1920"/>
        <end position="1977"/>
    </location>
</feature>
<dbReference type="InterPro" id="IPR041033">
    <property type="entry name" value="SpaA_PFL_dom_1"/>
</dbReference>
<dbReference type="InterPro" id="IPR008454">
    <property type="entry name" value="Collagen-bd_Cna-like_B-typ_dom"/>
</dbReference>
<dbReference type="Gene3D" id="2.60.40.10">
    <property type="entry name" value="Immunoglobulins"/>
    <property type="match status" value="1"/>
</dbReference>
<organism evidence="6 7">
    <name type="scientific">Peptostreptococcus canis</name>
    <dbReference type="NCBI Taxonomy" id="1159213"/>
    <lineage>
        <taxon>Bacteria</taxon>
        <taxon>Bacillati</taxon>
        <taxon>Bacillota</taxon>
        <taxon>Clostridia</taxon>
        <taxon>Peptostreptococcales</taxon>
        <taxon>Peptostreptococcaceae</taxon>
        <taxon>Peptostreptococcus</taxon>
    </lineage>
</organism>
<dbReference type="Gene3D" id="2.60.40.1140">
    <property type="entry name" value="Collagen-binding surface protein Cna, B-type domain"/>
    <property type="match status" value="8"/>
</dbReference>
<keyword evidence="3" id="KW-0732">Signal</keyword>
<evidence type="ECO:0000256" key="2">
    <source>
        <dbReference type="SAM" id="Phobius"/>
    </source>
</evidence>
<dbReference type="Proteomes" id="UP000713904">
    <property type="component" value="Unassembled WGS sequence"/>
</dbReference>